<dbReference type="SMART" id="SM01012">
    <property type="entry name" value="ANTAR"/>
    <property type="match status" value="1"/>
</dbReference>
<dbReference type="CDD" id="cd00082">
    <property type="entry name" value="HisKA"/>
    <property type="match status" value="1"/>
</dbReference>
<dbReference type="InterPro" id="IPR035965">
    <property type="entry name" value="PAS-like_dom_sf"/>
</dbReference>
<keyword evidence="6" id="KW-0902">Two-component regulatory system</keyword>
<keyword evidence="5" id="KW-0418">Kinase</keyword>
<dbReference type="InterPro" id="IPR003661">
    <property type="entry name" value="HisK_dim/P_dom"/>
</dbReference>
<feature type="domain" description="Response regulatory" evidence="9">
    <location>
        <begin position="566"/>
        <end position="682"/>
    </location>
</feature>
<dbReference type="Gene3D" id="1.10.287.130">
    <property type="match status" value="1"/>
</dbReference>
<evidence type="ECO:0000313" key="12">
    <source>
        <dbReference type="Proteomes" id="UP001596157"/>
    </source>
</evidence>
<dbReference type="RefSeq" id="WP_378249491.1">
    <property type="nucleotide sequence ID" value="NZ_JBHSKF010000012.1"/>
</dbReference>
<proteinExistence type="predicted"/>
<dbReference type="CDD" id="cd16922">
    <property type="entry name" value="HATPase_EvgS-ArcB-TorS-like"/>
    <property type="match status" value="1"/>
</dbReference>
<dbReference type="PANTHER" id="PTHR43547">
    <property type="entry name" value="TWO-COMPONENT HISTIDINE KINASE"/>
    <property type="match status" value="1"/>
</dbReference>
<dbReference type="SMART" id="SM00387">
    <property type="entry name" value="HATPase_c"/>
    <property type="match status" value="1"/>
</dbReference>
<dbReference type="SUPFAM" id="SSF55874">
    <property type="entry name" value="ATPase domain of HSP90 chaperone/DNA topoisomerase II/histidine kinase"/>
    <property type="match status" value="1"/>
</dbReference>
<name>A0ABW0ETA7_9PSEU</name>
<evidence type="ECO:0000256" key="3">
    <source>
        <dbReference type="ARBA" id="ARBA00012438"/>
    </source>
</evidence>
<dbReference type="SMART" id="SM00388">
    <property type="entry name" value="HisKA"/>
    <property type="match status" value="1"/>
</dbReference>
<protein>
    <recommendedName>
        <fullName evidence="3">histidine kinase</fullName>
        <ecNumber evidence="3">2.7.13.3</ecNumber>
    </recommendedName>
</protein>
<dbReference type="Pfam" id="PF00072">
    <property type="entry name" value="Response_reg"/>
    <property type="match status" value="1"/>
</dbReference>
<dbReference type="Proteomes" id="UP001596157">
    <property type="component" value="Unassembled WGS sequence"/>
</dbReference>
<dbReference type="PROSITE" id="PS50109">
    <property type="entry name" value="HIS_KIN"/>
    <property type="match status" value="1"/>
</dbReference>
<dbReference type="Gene3D" id="3.30.565.10">
    <property type="entry name" value="Histidine kinase-like ATPase, C-terminal domain"/>
    <property type="match status" value="1"/>
</dbReference>
<dbReference type="Gene3D" id="1.10.10.10">
    <property type="entry name" value="Winged helix-like DNA-binding domain superfamily/Winged helix DNA-binding domain"/>
    <property type="match status" value="1"/>
</dbReference>
<dbReference type="SUPFAM" id="SSF55785">
    <property type="entry name" value="PYP-like sensor domain (PAS domain)"/>
    <property type="match status" value="1"/>
</dbReference>
<feature type="domain" description="ANTAR" evidence="10">
    <location>
        <begin position="692"/>
        <end position="753"/>
    </location>
</feature>
<dbReference type="SUPFAM" id="SSF47384">
    <property type="entry name" value="Homodimeric domain of signal transducing histidine kinase"/>
    <property type="match status" value="1"/>
</dbReference>
<dbReference type="PROSITE" id="PS50921">
    <property type="entry name" value="ANTAR"/>
    <property type="match status" value="1"/>
</dbReference>
<dbReference type="InterPro" id="IPR003594">
    <property type="entry name" value="HATPase_dom"/>
</dbReference>
<evidence type="ECO:0000313" key="11">
    <source>
        <dbReference type="EMBL" id="MFC5289638.1"/>
    </source>
</evidence>
<evidence type="ECO:0000256" key="5">
    <source>
        <dbReference type="ARBA" id="ARBA00022777"/>
    </source>
</evidence>
<evidence type="ECO:0000259" key="8">
    <source>
        <dbReference type="PROSITE" id="PS50109"/>
    </source>
</evidence>
<evidence type="ECO:0000259" key="10">
    <source>
        <dbReference type="PROSITE" id="PS50921"/>
    </source>
</evidence>
<dbReference type="InterPro" id="IPR004358">
    <property type="entry name" value="Sig_transdc_His_kin-like_C"/>
</dbReference>
<evidence type="ECO:0000259" key="9">
    <source>
        <dbReference type="PROSITE" id="PS50110"/>
    </source>
</evidence>
<dbReference type="SUPFAM" id="SSF52172">
    <property type="entry name" value="CheY-like"/>
    <property type="match status" value="1"/>
</dbReference>
<dbReference type="Gene3D" id="3.30.450.20">
    <property type="entry name" value="PAS domain"/>
    <property type="match status" value="1"/>
</dbReference>
<feature type="domain" description="Histidine kinase" evidence="8">
    <location>
        <begin position="313"/>
        <end position="527"/>
    </location>
</feature>
<evidence type="ECO:0000256" key="4">
    <source>
        <dbReference type="ARBA" id="ARBA00022553"/>
    </source>
</evidence>
<dbReference type="Pfam" id="PF00512">
    <property type="entry name" value="HisKA"/>
    <property type="match status" value="1"/>
</dbReference>
<dbReference type="SMART" id="SM00448">
    <property type="entry name" value="REC"/>
    <property type="match status" value="1"/>
</dbReference>
<comment type="catalytic activity">
    <reaction evidence="1">
        <text>ATP + protein L-histidine = ADP + protein N-phospho-L-histidine.</text>
        <dbReference type="EC" id="2.7.13.3"/>
    </reaction>
</comment>
<evidence type="ECO:0000256" key="2">
    <source>
        <dbReference type="ARBA" id="ARBA00004236"/>
    </source>
</evidence>
<comment type="caution">
    <text evidence="11">The sequence shown here is derived from an EMBL/GenBank/DDBJ whole genome shotgun (WGS) entry which is preliminary data.</text>
</comment>
<evidence type="ECO:0000256" key="1">
    <source>
        <dbReference type="ARBA" id="ARBA00000085"/>
    </source>
</evidence>
<evidence type="ECO:0000256" key="7">
    <source>
        <dbReference type="PROSITE-ProRule" id="PRU00169"/>
    </source>
</evidence>
<keyword evidence="5" id="KW-0808">Transferase</keyword>
<accession>A0ABW0ETA7</accession>
<dbReference type="EC" id="2.7.13.3" evidence="3"/>
<dbReference type="InterPro" id="IPR036890">
    <property type="entry name" value="HATPase_C_sf"/>
</dbReference>
<evidence type="ECO:0000256" key="6">
    <source>
        <dbReference type="ARBA" id="ARBA00023012"/>
    </source>
</evidence>
<dbReference type="PANTHER" id="PTHR43547:SF2">
    <property type="entry name" value="HYBRID SIGNAL TRANSDUCTION HISTIDINE KINASE C"/>
    <property type="match status" value="1"/>
</dbReference>
<keyword evidence="12" id="KW-1185">Reference proteome</keyword>
<dbReference type="PRINTS" id="PR00344">
    <property type="entry name" value="BCTRLSENSOR"/>
</dbReference>
<organism evidence="11 12">
    <name type="scientific">Actinokineospora guangxiensis</name>
    <dbReference type="NCBI Taxonomy" id="1490288"/>
    <lineage>
        <taxon>Bacteria</taxon>
        <taxon>Bacillati</taxon>
        <taxon>Actinomycetota</taxon>
        <taxon>Actinomycetes</taxon>
        <taxon>Pseudonocardiales</taxon>
        <taxon>Pseudonocardiaceae</taxon>
        <taxon>Actinokineospora</taxon>
    </lineage>
</organism>
<comment type="subcellular location">
    <subcellularLocation>
        <location evidence="2">Cell membrane</location>
    </subcellularLocation>
</comment>
<dbReference type="PROSITE" id="PS50110">
    <property type="entry name" value="RESPONSE_REGULATORY"/>
    <property type="match status" value="1"/>
</dbReference>
<sequence length="768" mass="81102">MSTRKAGVDGLFLSDDDTSAAHRELDWSATPLGPVQQWPPELHAAVRTVMPSRIPMLLWWGPDLVQIFNHAYAAAIGDKYPAAIGQLGAECWPEVWDHLGPLSAGVLAGGEATYSDNQLLFVRRHGYLEETYWTFSFSPVHGPNGEVLGVFVTTSDATPQVLADRRLETLRRLGTLSIAEADTPVDVCRAAVEVLAGATADLTAVAAYLGDTEPVAGAAGQADVVAEVIATGVPRHTPDQRVYPLVDRSAVVGALVLGMSPYREVDDAYATFADLVAEMVGSAVGDAIAYAAERDRARALAELDAAKTRFFQNVSHEFRTPLTLLEAPIEVVAQEAALTPAHRDALDAALRAARRLGRLVDALLDVTKAQAGTLRARPEPVDVGAITGQCAAMLRSAAEGAGLDFTVHAEPAVALLDPEMWSHVVLNLVSNAIKFTRAGSVAVRLRVAGGNLVLAVADTGVGIPEAEQVRVFERFHQVAGTTGRSREGAGIGLALVEELVGVLGGTVGLSSVPGVGSTFTVTVPHTATDAAPGVRPVAEIGAAFVAEARQWQPPAALSGDRAGGQRILLVEDNADLRDYLIRLLHAEDWAVTAVGDAGAAIAAVRADRPDLVLSDVMLPGRDGLELLGEIRADPGLARLPVILLTARAGAESTADGLRHGADDYVVKPFHPAELVARVRVHLELAQSREGAIAHGERRAANLDVALRTRTAIGQAVGILMVTQRCDADTAFDRLVAASQRRNVKLREVADDLVRQVAASHTARSVASR</sequence>
<feature type="modified residue" description="4-aspartylphosphate" evidence="7">
    <location>
        <position position="615"/>
    </location>
</feature>
<dbReference type="InterPro" id="IPR036388">
    <property type="entry name" value="WH-like_DNA-bd_sf"/>
</dbReference>
<dbReference type="EMBL" id="JBHSKF010000012">
    <property type="protein sequence ID" value="MFC5289638.1"/>
    <property type="molecule type" value="Genomic_DNA"/>
</dbReference>
<keyword evidence="4 7" id="KW-0597">Phosphoprotein</keyword>
<dbReference type="InterPro" id="IPR005467">
    <property type="entry name" value="His_kinase_dom"/>
</dbReference>
<dbReference type="InterPro" id="IPR005561">
    <property type="entry name" value="ANTAR"/>
</dbReference>
<dbReference type="InterPro" id="IPR036097">
    <property type="entry name" value="HisK_dim/P_sf"/>
</dbReference>
<dbReference type="Gene3D" id="3.40.50.2300">
    <property type="match status" value="1"/>
</dbReference>
<dbReference type="Pfam" id="PF02518">
    <property type="entry name" value="HATPase_c"/>
    <property type="match status" value="1"/>
</dbReference>
<dbReference type="InterPro" id="IPR011006">
    <property type="entry name" value="CheY-like_superfamily"/>
</dbReference>
<dbReference type="Pfam" id="PF03861">
    <property type="entry name" value="ANTAR"/>
    <property type="match status" value="1"/>
</dbReference>
<reference evidence="12" key="1">
    <citation type="journal article" date="2019" name="Int. J. Syst. Evol. Microbiol.">
        <title>The Global Catalogue of Microorganisms (GCM) 10K type strain sequencing project: providing services to taxonomists for standard genome sequencing and annotation.</title>
        <authorList>
            <consortium name="The Broad Institute Genomics Platform"/>
            <consortium name="The Broad Institute Genome Sequencing Center for Infectious Disease"/>
            <person name="Wu L."/>
            <person name="Ma J."/>
        </authorList>
    </citation>
    <scope>NUCLEOTIDE SEQUENCE [LARGE SCALE GENOMIC DNA]</scope>
    <source>
        <strain evidence="12">CCUG 59778</strain>
    </source>
</reference>
<dbReference type="InterPro" id="IPR001789">
    <property type="entry name" value="Sig_transdc_resp-reg_receiver"/>
</dbReference>
<gene>
    <name evidence="11" type="ORF">ACFPM7_21515</name>
</gene>